<accession>A0A6A9UQK0</accession>
<name>A0A6A9UQK0_9ACTN</name>
<dbReference type="GO" id="GO:0003700">
    <property type="term" value="F:DNA-binding transcription factor activity"/>
    <property type="evidence" value="ECO:0007669"/>
    <property type="project" value="TreeGrafter"/>
</dbReference>
<evidence type="ECO:0000256" key="4">
    <source>
        <dbReference type="PROSITE-ProRule" id="PRU00335"/>
    </source>
</evidence>
<proteinExistence type="predicted"/>
<dbReference type="InterPro" id="IPR001647">
    <property type="entry name" value="HTH_TetR"/>
</dbReference>
<sequence length="214" mass="23037">MTPRAAPMSPDERRAAIVAAATPLLLAKGPELTTRDIAAAAGVAEGTIFKVFESKDAVVAAIIENLVDPADTCRELASLEPAGLEDACRSVLVVLQRRIREITAVFTVLRVPPPVPDEDAHARHRELHEERNERLLDALTAVIAPWQHRLRLPARTVASLLRSMAFATSHPMLSDGALTEPEDLTAVLLHGLLQPAVPDAPASRPDTPAEEARC</sequence>
<feature type="domain" description="HTH tetR-type" evidence="5">
    <location>
        <begin position="11"/>
        <end position="70"/>
    </location>
</feature>
<dbReference type="RefSeq" id="WP_156608136.1">
    <property type="nucleotide sequence ID" value="NZ_WPCU01000004.1"/>
</dbReference>
<keyword evidence="3" id="KW-0804">Transcription</keyword>
<dbReference type="PRINTS" id="PR00455">
    <property type="entry name" value="HTHTETR"/>
</dbReference>
<dbReference type="PANTHER" id="PTHR30055:SF234">
    <property type="entry name" value="HTH-TYPE TRANSCRIPTIONAL REGULATOR BETI"/>
    <property type="match status" value="1"/>
</dbReference>
<evidence type="ECO:0000259" key="5">
    <source>
        <dbReference type="PROSITE" id="PS50977"/>
    </source>
</evidence>
<keyword evidence="2 4" id="KW-0238">DNA-binding</keyword>
<comment type="caution">
    <text evidence="6">The sequence shown here is derived from an EMBL/GenBank/DDBJ whole genome shotgun (WGS) entry which is preliminary data.</text>
</comment>
<dbReference type="AlphaFoldDB" id="A0A6A9UQK0"/>
<evidence type="ECO:0000313" key="7">
    <source>
        <dbReference type="Proteomes" id="UP000435304"/>
    </source>
</evidence>
<protein>
    <submittedName>
        <fullName evidence="6">TetR family transcriptional regulator</fullName>
    </submittedName>
</protein>
<organism evidence="6 7">
    <name type="scientific">Auraticoccus cholistanensis</name>
    <dbReference type="NCBI Taxonomy" id="2656650"/>
    <lineage>
        <taxon>Bacteria</taxon>
        <taxon>Bacillati</taxon>
        <taxon>Actinomycetota</taxon>
        <taxon>Actinomycetes</taxon>
        <taxon>Propionibacteriales</taxon>
        <taxon>Propionibacteriaceae</taxon>
        <taxon>Auraticoccus</taxon>
    </lineage>
</organism>
<dbReference type="SUPFAM" id="SSF46689">
    <property type="entry name" value="Homeodomain-like"/>
    <property type="match status" value="1"/>
</dbReference>
<dbReference type="PROSITE" id="PS50977">
    <property type="entry name" value="HTH_TETR_2"/>
    <property type="match status" value="1"/>
</dbReference>
<gene>
    <name evidence="6" type="ORF">GC722_03900</name>
</gene>
<keyword evidence="1" id="KW-0805">Transcription regulation</keyword>
<dbReference type="InterPro" id="IPR050109">
    <property type="entry name" value="HTH-type_TetR-like_transc_reg"/>
</dbReference>
<dbReference type="PANTHER" id="PTHR30055">
    <property type="entry name" value="HTH-TYPE TRANSCRIPTIONAL REGULATOR RUTR"/>
    <property type="match status" value="1"/>
</dbReference>
<feature type="DNA-binding region" description="H-T-H motif" evidence="4">
    <location>
        <begin position="33"/>
        <end position="52"/>
    </location>
</feature>
<dbReference type="InterPro" id="IPR009057">
    <property type="entry name" value="Homeodomain-like_sf"/>
</dbReference>
<dbReference type="Pfam" id="PF00440">
    <property type="entry name" value="TetR_N"/>
    <property type="match status" value="1"/>
</dbReference>
<dbReference type="Gene3D" id="1.10.357.10">
    <property type="entry name" value="Tetracycline Repressor, domain 2"/>
    <property type="match status" value="1"/>
</dbReference>
<dbReference type="EMBL" id="WPCU01000004">
    <property type="protein sequence ID" value="MVA75176.1"/>
    <property type="molecule type" value="Genomic_DNA"/>
</dbReference>
<reference evidence="6 7" key="1">
    <citation type="submission" date="2019-12" db="EMBL/GenBank/DDBJ databases">
        <title>Auraticoccus cholistani sp. nov., an actinomycete isolated from soil of Cholistan desert.</title>
        <authorList>
            <person name="Cheema M.T."/>
        </authorList>
    </citation>
    <scope>NUCLEOTIDE SEQUENCE [LARGE SCALE GENOMIC DNA]</scope>
    <source>
        <strain evidence="6 7">F435</strain>
    </source>
</reference>
<dbReference type="GO" id="GO:0000976">
    <property type="term" value="F:transcription cis-regulatory region binding"/>
    <property type="evidence" value="ECO:0007669"/>
    <property type="project" value="TreeGrafter"/>
</dbReference>
<evidence type="ECO:0000256" key="1">
    <source>
        <dbReference type="ARBA" id="ARBA00023015"/>
    </source>
</evidence>
<evidence type="ECO:0000256" key="3">
    <source>
        <dbReference type="ARBA" id="ARBA00023163"/>
    </source>
</evidence>
<evidence type="ECO:0000313" key="6">
    <source>
        <dbReference type="EMBL" id="MVA75176.1"/>
    </source>
</evidence>
<keyword evidence="7" id="KW-1185">Reference proteome</keyword>
<evidence type="ECO:0000256" key="2">
    <source>
        <dbReference type="ARBA" id="ARBA00023125"/>
    </source>
</evidence>
<dbReference type="Proteomes" id="UP000435304">
    <property type="component" value="Unassembled WGS sequence"/>
</dbReference>